<dbReference type="Gene3D" id="3.40.50.450">
    <property type="match status" value="1"/>
</dbReference>
<comment type="caution">
    <text evidence="4">The sequence shown here is derived from an EMBL/GenBank/DDBJ whole genome shotgun (WGS) entry which is preliminary data.</text>
</comment>
<dbReference type="Proteomes" id="UP000176864">
    <property type="component" value="Unassembled WGS sequence"/>
</dbReference>
<dbReference type="SUPFAM" id="SSF102405">
    <property type="entry name" value="MCP/YpsA-like"/>
    <property type="match status" value="1"/>
</dbReference>
<accession>A0A1F5NNE2</accession>
<evidence type="ECO:0000259" key="2">
    <source>
        <dbReference type="Pfam" id="PF02481"/>
    </source>
</evidence>
<dbReference type="Pfam" id="PF02481">
    <property type="entry name" value="DNA_processg_A"/>
    <property type="match status" value="1"/>
</dbReference>
<dbReference type="GO" id="GO:0009294">
    <property type="term" value="P:DNA-mediated transformation"/>
    <property type="evidence" value="ECO:0007669"/>
    <property type="project" value="InterPro"/>
</dbReference>
<dbReference type="AlphaFoldDB" id="A0A1F5NNE2"/>
<comment type="similarity">
    <text evidence="1">Belongs to the DprA/Smf family.</text>
</comment>
<organism evidence="4 5">
    <name type="scientific">Candidatus Doudnabacteria bacterium RIFCSPHIGHO2_01_FULL_46_14</name>
    <dbReference type="NCBI Taxonomy" id="1817824"/>
    <lineage>
        <taxon>Bacteria</taxon>
        <taxon>Candidatus Doudnaibacteriota</taxon>
    </lineage>
</organism>
<evidence type="ECO:0000256" key="1">
    <source>
        <dbReference type="ARBA" id="ARBA00006525"/>
    </source>
</evidence>
<dbReference type="InterPro" id="IPR041614">
    <property type="entry name" value="DprA_WH"/>
</dbReference>
<dbReference type="Pfam" id="PF17782">
    <property type="entry name" value="WHD_DprA"/>
    <property type="match status" value="1"/>
</dbReference>
<evidence type="ECO:0000313" key="5">
    <source>
        <dbReference type="Proteomes" id="UP000176864"/>
    </source>
</evidence>
<name>A0A1F5NNE2_9BACT</name>
<dbReference type="InterPro" id="IPR036388">
    <property type="entry name" value="WH-like_DNA-bd_sf"/>
</dbReference>
<sequence>MTNPDYPYFNAFNLIPQIGAVRLRKLLNFFPDLKTAWHAAANEIEQSGLDTSLVGKILETRQKIDPHQQFAKLADLNIRLVTFQDEIYPKLLREIPNPPAVLYILGEFQPQDEMAIAVVGTRKFSVYGKQVAQELVTNLVRANLTIVSGLALGIDALAHQTAVLASGRTIAVLACGLDSIYPASNRMIAQNILERGGAIISEMPLGTPPLKHHFPYRNRIISGMSLGTVVIEAAADSGSLITAQHALDQNRQVFAVPGSIFNPGSVGPNNLLKMGAKAVTSANDILEELNLNSLQTQLITQEIIGDNEEEEMILKLLKREPIHVDLVVKTSGLPAATVAATLMIMEMKGKVRNLGANQYVISRQ</sequence>
<dbReference type="InterPro" id="IPR003488">
    <property type="entry name" value="DprA"/>
</dbReference>
<dbReference type="STRING" id="1817824.A2751_01130"/>
<reference evidence="4 5" key="1">
    <citation type="journal article" date="2016" name="Nat. Commun.">
        <title>Thousands of microbial genomes shed light on interconnected biogeochemical processes in an aquifer system.</title>
        <authorList>
            <person name="Anantharaman K."/>
            <person name="Brown C.T."/>
            <person name="Hug L.A."/>
            <person name="Sharon I."/>
            <person name="Castelle C.J."/>
            <person name="Probst A.J."/>
            <person name="Thomas B.C."/>
            <person name="Singh A."/>
            <person name="Wilkins M.J."/>
            <person name="Karaoz U."/>
            <person name="Brodie E.L."/>
            <person name="Williams K.H."/>
            <person name="Hubbard S.S."/>
            <person name="Banfield J.F."/>
        </authorList>
    </citation>
    <scope>NUCLEOTIDE SEQUENCE [LARGE SCALE GENOMIC DNA]</scope>
</reference>
<dbReference type="EMBL" id="MFEK01000010">
    <property type="protein sequence ID" value="OGE79044.1"/>
    <property type="molecule type" value="Genomic_DNA"/>
</dbReference>
<dbReference type="PANTHER" id="PTHR43022">
    <property type="entry name" value="PROTEIN SMF"/>
    <property type="match status" value="1"/>
</dbReference>
<dbReference type="PANTHER" id="PTHR43022:SF1">
    <property type="entry name" value="PROTEIN SMF"/>
    <property type="match status" value="1"/>
</dbReference>
<evidence type="ECO:0000259" key="3">
    <source>
        <dbReference type="Pfam" id="PF17782"/>
    </source>
</evidence>
<dbReference type="NCBIfam" id="TIGR00732">
    <property type="entry name" value="dprA"/>
    <property type="match status" value="1"/>
</dbReference>
<feature type="domain" description="DprA winged helix" evidence="3">
    <location>
        <begin position="306"/>
        <end position="355"/>
    </location>
</feature>
<dbReference type="Gene3D" id="1.10.10.10">
    <property type="entry name" value="Winged helix-like DNA-binding domain superfamily/Winged helix DNA-binding domain"/>
    <property type="match status" value="1"/>
</dbReference>
<gene>
    <name evidence="4" type="ORF">A2751_01130</name>
</gene>
<feature type="domain" description="Smf/DprA SLOG" evidence="2">
    <location>
        <begin position="80"/>
        <end position="289"/>
    </location>
</feature>
<dbReference type="InterPro" id="IPR057666">
    <property type="entry name" value="DrpA_SLOG"/>
</dbReference>
<protein>
    <submittedName>
        <fullName evidence="4">DNA protecting protein DprA</fullName>
    </submittedName>
</protein>
<evidence type="ECO:0000313" key="4">
    <source>
        <dbReference type="EMBL" id="OGE79044.1"/>
    </source>
</evidence>
<proteinExistence type="inferred from homology"/>